<accession>A0ABR2AMP6</accession>
<keyword evidence="2" id="KW-1185">Reference proteome</keyword>
<evidence type="ECO:0000313" key="2">
    <source>
        <dbReference type="Proteomes" id="UP001472677"/>
    </source>
</evidence>
<sequence length="133" mass="15582">MRELQGQLKRLRQNNVNIGFMPGLINLGRLKKQQNLVERSCTEETLTKDPGFIQAEERLSAEIFCRGRREETKNGLRVNQNILLNILVQRARPKEVEITQRREPKPMHIKLTWSASFSRKKSCCIKVTLLYDF</sequence>
<dbReference type="EMBL" id="JBBPBM010000518">
    <property type="protein sequence ID" value="KAK8494596.1"/>
    <property type="molecule type" value="Genomic_DNA"/>
</dbReference>
<organism evidence="1 2">
    <name type="scientific">Hibiscus sabdariffa</name>
    <name type="common">roselle</name>
    <dbReference type="NCBI Taxonomy" id="183260"/>
    <lineage>
        <taxon>Eukaryota</taxon>
        <taxon>Viridiplantae</taxon>
        <taxon>Streptophyta</taxon>
        <taxon>Embryophyta</taxon>
        <taxon>Tracheophyta</taxon>
        <taxon>Spermatophyta</taxon>
        <taxon>Magnoliopsida</taxon>
        <taxon>eudicotyledons</taxon>
        <taxon>Gunneridae</taxon>
        <taxon>Pentapetalae</taxon>
        <taxon>rosids</taxon>
        <taxon>malvids</taxon>
        <taxon>Malvales</taxon>
        <taxon>Malvaceae</taxon>
        <taxon>Malvoideae</taxon>
        <taxon>Hibiscus</taxon>
    </lineage>
</organism>
<dbReference type="Proteomes" id="UP001472677">
    <property type="component" value="Unassembled WGS sequence"/>
</dbReference>
<reference evidence="1 2" key="1">
    <citation type="journal article" date="2024" name="G3 (Bethesda)">
        <title>Genome assembly of Hibiscus sabdariffa L. provides insights into metabolisms of medicinal natural products.</title>
        <authorList>
            <person name="Kim T."/>
        </authorList>
    </citation>
    <scope>NUCLEOTIDE SEQUENCE [LARGE SCALE GENOMIC DNA]</scope>
    <source>
        <strain evidence="1">TK-2024</strain>
        <tissue evidence="1">Old leaves</tissue>
    </source>
</reference>
<evidence type="ECO:0000313" key="1">
    <source>
        <dbReference type="EMBL" id="KAK8494596.1"/>
    </source>
</evidence>
<proteinExistence type="predicted"/>
<protein>
    <submittedName>
        <fullName evidence="1">Uncharacterized protein</fullName>
    </submittedName>
</protein>
<gene>
    <name evidence="1" type="ORF">V6N12_003483</name>
</gene>
<name>A0ABR2AMP6_9ROSI</name>
<comment type="caution">
    <text evidence="1">The sequence shown here is derived from an EMBL/GenBank/DDBJ whole genome shotgun (WGS) entry which is preliminary data.</text>
</comment>